<dbReference type="Gene3D" id="2.70.70.10">
    <property type="entry name" value="Glucose Permease (Domain IIA)"/>
    <property type="match status" value="1"/>
</dbReference>
<dbReference type="InterPro" id="IPR050570">
    <property type="entry name" value="Cell_wall_metabolism_enzyme"/>
</dbReference>
<dbReference type="EMBL" id="AJWZ01006433">
    <property type="protein sequence ID" value="EKC59789.1"/>
    <property type="molecule type" value="Genomic_DNA"/>
</dbReference>
<gene>
    <name evidence="2" type="ORF">OBE_09304</name>
</gene>
<protein>
    <submittedName>
        <fullName evidence="2">M23/M37 peptidase domain protein</fullName>
    </submittedName>
</protein>
<proteinExistence type="predicted"/>
<comment type="caution">
    <text evidence="2">The sequence shown here is derived from an EMBL/GenBank/DDBJ whole genome shotgun (WGS) entry which is preliminary data.</text>
</comment>
<dbReference type="InterPro" id="IPR016047">
    <property type="entry name" value="M23ase_b-sheet_dom"/>
</dbReference>
<evidence type="ECO:0000313" key="2">
    <source>
        <dbReference type="EMBL" id="EKC59789.1"/>
    </source>
</evidence>
<name>K1SWQ3_9ZZZZ</name>
<dbReference type="SUPFAM" id="SSF51261">
    <property type="entry name" value="Duplicated hybrid motif"/>
    <property type="match status" value="1"/>
</dbReference>
<organism evidence="2">
    <name type="scientific">human gut metagenome</name>
    <dbReference type="NCBI Taxonomy" id="408170"/>
    <lineage>
        <taxon>unclassified sequences</taxon>
        <taxon>metagenomes</taxon>
        <taxon>organismal metagenomes</taxon>
    </lineage>
</organism>
<reference evidence="2" key="1">
    <citation type="journal article" date="2013" name="Environ. Microbiol.">
        <title>Microbiota from the distal guts of lean and obese adolescents exhibit partial functional redundancy besides clear differences in community structure.</title>
        <authorList>
            <person name="Ferrer M."/>
            <person name="Ruiz A."/>
            <person name="Lanza F."/>
            <person name="Haange S.B."/>
            <person name="Oberbach A."/>
            <person name="Till H."/>
            <person name="Bargiela R."/>
            <person name="Campoy C."/>
            <person name="Segura M.T."/>
            <person name="Richter M."/>
            <person name="von Bergen M."/>
            <person name="Seifert J."/>
            <person name="Suarez A."/>
        </authorList>
    </citation>
    <scope>NUCLEOTIDE SEQUENCE</scope>
</reference>
<dbReference type="PANTHER" id="PTHR21666">
    <property type="entry name" value="PEPTIDASE-RELATED"/>
    <property type="match status" value="1"/>
</dbReference>
<sequence>MSKNKYILPFKGEWYIEFGGVTKKTSHSWDIISQRYAYDFEIRKEDKPYFGDYHECNNFYSYKQEIVCPCDGVVVDLVNEYDDTRIVDGRKAICDCKDVRGNYILIKHEHNEYSLICHVLLNSFKCIIGDFLRAGDVIGLVGNSGNTMGPHIHYQVQAGYDFSTASGLPIKFKNYKITNKKIQRKYLSCGMYVKTC</sequence>
<evidence type="ECO:0000259" key="1">
    <source>
        <dbReference type="Pfam" id="PF01551"/>
    </source>
</evidence>
<accession>K1SWQ3</accession>
<dbReference type="GO" id="GO:0004222">
    <property type="term" value="F:metalloendopeptidase activity"/>
    <property type="evidence" value="ECO:0007669"/>
    <property type="project" value="TreeGrafter"/>
</dbReference>
<dbReference type="PANTHER" id="PTHR21666:SF270">
    <property type="entry name" value="MUREIN HYDROLASE ACTIVATOR ENVC"/>
    <property type="match status" value="1"/>
</dbReference>
<dbReference type="AlphaFoldDB" id="K1SWQ3"/>
<feature type="domain" description="M23ase beta-sheet core" evidence="1">
    <location>
        <begin position="63"/>
        <end position="158"/>
    </location>
</feature>
<dbReference type="Pfam" id="PF01551">
    <property type="entry name" value="Peptidase_M23"/>
    <property type="match status" value="1"/>
</dbReference>
<dbReference type="InterPro" id="IPR011055">
    <property type="entry name" value="Dup_hybrid_motif"/>
</dbReference>
<dbReference type="CDD" id="cd12797">
    <property type="entry name" value="M23_peptidase"/>
    <property type="match status" value="1"/>
</dbReference>